<feature type="transmembrane region" description="Helical" evidence="1">
    <location>
        <begin position="12"/>
        <end position="27"/>
    </location>
</feature>
<evidence type="ECO:0000313" key="3">
    <source>
        <dbReference type="Proteomes" id="UP001372338"/>
    </source>
</evidence>
<keyword evidence="1" id="KW-0472">Membrane</keyword>
<evidence type="ECO:0000313" key="2">
    <source>
        <dbReference type="EMBL" id="KAK7277273.1"/>
    </source>
</evidence>
<gene>
    <name evidence="2" type="ORF">RIF29_18424</name>
</gene>
<accession>A0AAN9FQS7</accession>
<dbReference type="AlphaFoldDB" id="A0AAN9FQS7"/>
<proteinExistence type="predicted"/>
<comment type="caution">
    <text evidence="2">The sequence shown here is derived from an EMBL/GenBank/DDBJ whole genome shotgun (WGS) entry which is preliminary data.</text>
</comment>
<organism evidence="2 3">
    <name type="scientific">Crotalaria pallida</name>
    <name type="common">Smooth rattlebox</name>
    <name type="synonym">Crotalaria striata</name>
    <dbReference type="NCBI Taxonomy" id="3830"/>
    <lineage>
        <taxon>Eukaryota</taxon>
        <taxon>Viridiplantae</taxon>
        <taxon>Streptophyta</taxon>
        <taxon>Embryophyta</taxon>
        <taxon>Tracheophyta</taxon>
        <taxon>Spermatophyta</taxon>
        <taxon>Magnoliopsida</taxon>
        <taxon>eudicotyledons</taxon>
        <taxon>Gunneridae</taxon>
        <taxon>Pentapetalae</taxon>
        <taxon>rosids</taxon>
        <taxon>fabids</taxon>
        <taxon>Fabales</taxon>
        <taxon>Fabaceae</taxon>
        <taxon>Papilionoideae</taxon>
        <taxon>50 kb inversion clade</taxon>
        <taxon>genistoids sensu lato</taxon>
        <taxon>core genistoids</taxon>
        <taxon>Crotalarieae</taxon>
        <taxon>Crotalaria</taxon>
    </lineage>
</organism>
<sequence length="66" mass="7652">MFPKNRMDDYGGFFVPFRFFLLIFHALRKILRIAGNKDGGCISTLNHFLTFKWSDTHDLACTGHSQ</sequence>
<keyword evidence="1" id="KW-0812">Transmembrane</keyword>
<dbReference type="Proteomes" id="UP001372338">
    <property type="component" value="Unassembled WGS sequence"/>
</dbReference>
<keyword evidence="1" id="KW-1133">Transmembrane helix</keyword>
<keyword evidence="3" id="KW-1185">Reference proteome</keyword>
<reference evidence="2 3" key="1">
    <citation type="submission" date="2024-01" db="EMBL/GenBank/DDBJ databases">
        <title>The genomes of 5 underutilized Papilionoideae crops provide insights into root nodulation and disease resistanc.</title>
        <authorList>
            <person name="Yuan L."/>
        </authorList>
    </citation>
    <scope>NUCLEOTIDE SEQUENCE [LARGE SCALE GENOMIC DNA]</scope>
    <source>
        <strain evidence="2">ZHUSHIDOU_FW_LH</strain>
        <tissue evidence="2">Leaf</tissue>
    </source>
</reference>
<protein>
    <submittedName>
        <fullName evidence="2">Uncharacterized protein</fullName>
    </submittedName>
</protein>
<evidence type="ECO:0000256" key="1">
    <source>
        <dbReference type="SAM" id="Phobius"/>
    </source>
</evidence>
<dbReference type="EMBL" id="JAYWIO010000003">
    <property type="protein sequence ID" value="KAK7277273.1"/>
    <property type="molecule type" value="Genomic_DNA"/>
</dbReference>
<name>A0AAN9FQS7_CROPI</name>